<dbReference type="SUPFAM" id="SSF53822">
    <property type="entry name" value="Periplasmic binding protein-like I"/>
    <property type="match status" value="1"/>
</dbReference>
<dbReference type="InterPro" id="IPR028081">
    <property type="entry name" value="Leu-bd"/>
</dbReference>
<dbReference type="Pfam" id="PF13458">
    <property type="entry name" value="Peripla_BP_6"/>
    <property type="match status" value="1"/>
</dbReference>
<dbReference type="PANTHER" id="PTHR47235:SF1">
    <property type="entry name" value="BLR6548 PROTEIN"/>
    <property type="match status" value="1"/>
</dbReference>
<evidence type="ECO:0000313" key="4">
    <source>
        <dbReference type="EMBL" id="SFF54747.1"/>
    </source>
</evidence>
<dbReference type="STRING" id="1798228.SAMN05216574_116102"/>
<evidence type="ECO:0000313" key="5">
    <source>
        <dbReference type="Proteomes" id="UP000198589"/>
    </source>
</evidence>
<name>A0A1I2JNN0_9ACTN</name>
<evidence type="ECO:0000259" key="3">
    <source>
        <dbReference type="Pfam" id="PF13458"/>
    </source>
</evidence>
<organism evidence="4 5">
    <name type="scientific">Blastococcus tunisiensis</name>
    <dbReference type="NCBI Taxonomy" id="1798228"/>
    <lineage>
        <taxon>Bacteria</taxon>
        <taxon>Bacillati</taxon>
        <taxon>Actinomycetota</taxon>
        <taxon>Actinomycetes</taxon>
        <taxon>Geodermatophilales</taxon>
        <taxon>Geodermatophilaceae</taxon>
        <taxon>Blastococcus</taxon>
    </lineage>
</organism>
<dbReference type="PROSITE" id="PS51257">
    <property type="entry name" value="PROKAR_LIPOPROTEIN"/>
    <property type="match status" value="1"/>
</dbReference>
<reference evidence="5" key="1">
    <citation type="submission" date="2016-10" db="EMBL/GenBank/DDBJ databases">
        <authorList>
            <person name="Varghese N."/>
            <person name="Submissions S."/>
        </authorList>
    </citation>
    <scope>NUCLEOTIDE SEQUENCE [LARGE SCALE GENOMIC DNA]</scope>
    <source>
        <strain evidence="5">DSM 46838</strain>
    </source>
</reference>
<evidence type="ECO:0000256" key="1">
    <source>
        <dbReference type="ARBA" id="ARBA00010062"/>
    </source>
</evidence>
<evidence type="ECO:0000256" key="2">
    <source>
        <dbReference type="ARBA" id="ARBA00022729"/>
    </source>
</evidence>
<dbReference type="Gene3D" id="3.40.50.2300">
    <property type="match status" value="2"/>
</dbReference>
<dbReference type="RefSeq" id="WP_092202026.1">
    <property type="nucleotide sequence ID" value="NZ_FOND01000016.1"/>
</dbReference>
<dbReference type="InterPro" id="IPR028082">
    <property type="entry name" value="Peripla_BP_I"/>
</dbReference>
<keyword evidence="2" id="KW-0732">Signal</keyword>
<dbReference type="PANTHER" id="PTHR47235">
    <property type="entry name" value="BLR6548 PROTEIN"/>
    <property type="match status" value="1"/>
</dbReference>
<dbReference type="OrthoDB" id="7337537at2"/>
<feature type="domain" description="Leucine-binding protein" evidence="3">
    <location>
        <begin position="47"/>
        <end position="364"/>
    </location>
</feature>
<protein>
    <submittedName>
        <fullName evidence="4">ABC-type branched-chain amino acid transport system, substrate-binding protein</fullName>
    </submittedName>
</protein>
<sequence>MKSSTRAGLAALAGVAVITSGCSSKAESNQSSDEGGVEVGAGISDGTINLGMMVDLSGPFAPIGRELSQAAELYWDQKNEDGGVCGQFPVQLDLKDNAYNVQTTVSLYSGMRDNVLAFQNILGTAPSLALADSLSADDMLVVLHGQGQEALGYENIMLANATFDIEAANGLGYLLEQGAITSGGTIGHIYLEGSYGEGVLEGVEKFADVNDMTVRGIQITPAVTDMTPAIADLSSAEIDVLVVSGSPPQLASAAGAAAAAGLDVPILGSGPTWTSGLLDTSAGDVLRDKLYVAFPSASFDNPTASDFRDAYIAEYPGEDPSLQIMLEYVEARALDAVLEQACENGDLTRAGVMAAKSEVTSVETEGTAPVLDLSDPAKPATGEEYIMRAADVPGGLEVVEGPYISEVGQEILDAK</sequence>
<comment type="similarity">
    <text evidence="1">Belongs to the leucine-binding protein family.</text>
</comment>
<dbReference type="AlphaFoldDB" id="A0A1I2JNN0"/>
<dbReference type="EMBL" id="FOND01000016">
    <property type="protein sequence ID" value="SFF54747.1"/>
    <property type="molecule type" value="Genomic_DNA"/>
</dbReference>
<keyword evidence="5" id="KW-1185">Reference proteome</keyword>
<accession>A0A1I2JNN0</accession>
<proteinExistence type="inferred from homology"/>
<dbReference type="Proteomes" id="UP000198589">
    <property type="component" value="Unassembled WGS sequence"/>
</dbReference>
<gene>
    <name evidence="4" type="ORF">SAMN05216574_116102</name>
</gene>